<protein>
    <submittedName>
        <fullName evidence="5">Lipocalin-like 1 protein</fullName>
    </submittedName>
</protein>
<evidence type="ECO:0000256" key="2">
    <source>
        <dbReference type="ARBA" id="ARBA00022448"/>
    </source>
</evidence>
<dbReference type="InterPro" id="IPR012674">
    <property type="entry name" value="Calycin"/>
</dbReference>
<dbReference type="Pfam" id="PF00061">
    <property type="entry name" value="Lipocalin"/>
    <property type="match status" value="1"/>
</dbReference>
<dbReference type="AlphaFoldDB" id="A0A2Y9FPY9"/>
<evidence type="ECO:0000313" key="4">
    <source>
        <dbReference type="Proteomes" id="UP000248484"/>
    </source>
</evidence>
<dbReference type="GO" id="GO:0036094">
    <property type="term" value="F:small molecule binding"/>
    <property type="evidence" value="ECO:0007669"/>
    <property type="project" value="InterPro"/>
</dbReference>
<dbReference type="KEGG" id="pcad:102977892"/>
<dbReference type="InParanoid" id="A0A2Y9FPY9"/>
<proteinExistence type="inferred from homology"/>
<accession>A0A2Y9FPY9</accession>
<evidence type="ECO:0000259" key="3">
    <source>
        <dbReference type="Pfam" id="PF00061"/>
    </source>
</evidence>
<dbReference type="OrthoDB" id="9627583at2759"/>
<dbReference type="Gene3D" id="2.40.128.20">
    <property type="match status" value="1"/>
</dbReference>
<dbReference type="FunCoup" id="A0A2Y9FPY9">
    <property type="interactions" value="1"/>
</dbReference>
<dbReference type="Proteomes" id="UP000248484">
    <property type="component" value="Chromosome 13"/>
</dbReference>
<sequence>MVGAVSDDQGSLDSEGSMKMPVVSVTPLANGDLGLRLGYPTPDGGCQEMDATFTKDAVDGQFSSAAVAQTNIRVAFANYKRFAVLCSETQRGDVRNVWLQLCSG</sequence>
<keyword evidence="4" id="KW-1185">Reference proteome</keyword>
<evidence type="ECO:0000256" key="1">
    <source>
        <dbReference type="ARBA" id="ARBA00006889"/>
    </source>
</evidence>
<dbReference type="GeneID" id="102977892"/>
<dbReference type="SUPFAM" id="SSF50814">
    <property type="entry name" value="Lipocalins"/>
    <property type="match status" value="1"/>
</dbReference>
<gene>
    <name evidence="5" type="primary">LOC102977892</name>
</gene>
<dbReference type="PANTHER" id="PTHR11430:SF77">
    <property type="entry name" value="LIPOCALIN-LIKE 1 PROTEIN"/>
    <property type="match status" value="1"/>
</dbReference>
<keyword evidence="2" id="KW-0813">Transport</keyword>
<dbReference type="InterPro" id="IPR000566">
    <property type="entry name" value="Lipocln_cytosolic_FA-bd_dom"/>
</dbReference>
<dbReference type="InterPro" id="IPR002345">
    <property type="entry name" value="Lipocalin"/>
</dbReference>
<reference evidence="5" key="1">
    <citation type="submission" date="2025-08" db="UniProtKB">
        <authorList>
            <consortium name="RefSeq"/>
        </authorList>
    </citation>
    <scope>IDENTIFICATION</scope>
    <source>
        <tissue evidence="5">Muscle</tissue>
    </source>
</reference>
<evidence type="ECO:0000313" key="5">
    <source>
        <dbReference type="RefSeq" id="XP_007127333.2"/>
    </source>
</evidence>
<name>A0A2Y9FPY9_PHYMC</name>
<comment type="similarity">
    <text evidence="1">Belongs to the calycin superfamily. Lipocalin family.</text>
</comment>
<dbReference type="RefSeq" id="XP_007127333.2">
    <property type="nucleotide sequence ID" value="XM_007127271.3"/>
</dbReference>
<feature type="domain" description="Lipocalin/cytosolic fatty-acid binding" evidence="3">
    <location>
        <begin position="4"/>
        <end position="96"/>
    </location>
</feature>
<organism evidence="4 5">
    <name type="scientific">Physeter macrocephalus</name>
    <name type="common">Sperm whale</name>
    <name type="synonym">Physeter catodon</name>
    <dbReference type="NCBI Taxonomy" id="9755"/>
    <lineage>
        <taxon>Eukaryota</taxon>
        <taxon>Metazoa</taxon>
        <taxon>Chordata</taxon>
        <taxon>Craniata</taxon>
        <taxon>Vertebrata</taxon>
        <taxon>Euteleostomi</taxon>
        <taxon>Mammalia</taxon>
        <taxon>Eutheria</taxon>
        <taxon>Laurasiatheria</taxon>
        <taxon>Artiodactyla</taxon>
        <taxon>Whippomorpha</taxon>
        <taxon>Cetacea</taxon>
        <taxon>Odontoceti</taxon>
        <taxon>Physeteridae</taxon>
        <taxon>Physeter</taxon>
    </lineage>
</organism>
<dbReference type="PANTHER" id="PTHR11430">
    <property type="entry name" value="LIPOCALIN"/>
    <property type="match status" value="1"/>
</dbReference>
<dbReference type="STRING" id="9755.ENSPCTP00005011606"/>